<reference evidence="2" key="1">
    <citation type="submission" date="2016-12" db="EMBL/GenBank/DDBJ databases">
        <authorList>
            <person name="Varghese N."/>
            <person name="Submissions S."/>
        </authorList>
    </citation>
    <scope>NUCLEOTIDE SEQUENCE [LARGE SCALE GENOMIC DNA]</scope>
    <source>
        <strain evidence="2">DSM 11544</strain>
    </source>
</reference>
<sequence length="114" mass="12351">MTPCSQEDEQGGFVIRRGYENDTKITKKDAVGKGGSEAICEVPYNAEHLKLRSNTIRKEGQIRAEPRPNAGCSMICQVGTLIALNSGVQVNTLNRVKAFPLVNKGDPDVRGGVH</sequence>
<evidence type="ECO:0000313" key="1">
    <source>
        <dbReference type="EMBL" id="SHN58347.1"/>
    </source>
</evidence>
<dbReference type="EMBL" id="FRDN01000004">
    <property type="protein sequence ID" value="SHN58347.1"/>
    <property type="molecule type" value="Genomic_DNA"/>
</dbReference>
<organism evidence="1 2">
    <name type="scientific">Desulfitobacterium chlororespirans DSM 11544</name>
    <dbReference type="NCBI Taxonomy" id="1121395"/>
    <lineage>
        <taxon>Bacteria</taxon>
        <taxon>Bacillati</taxon>
        <taxon>Bacillota</taxon>
        <taxon>Clostridia</taxon>
        <taxon>Eubacteriales</taxon>
        <taxon>Desulfitobacteriaceae</taxon>
        <taxon>Desulfitobacterium</taxon>
    </lineage>
</organism>
<name>A0A1M7SIS3_9FIRM</name>
<gene>
    <name evidence="1" type="ORF">SAMN02745215_00917</name>
</gene>
<protein>
    <submittedName>
        <fullName evidence="1">Uncharacterized protein</fullName>
    </submittedName>
</protein>
<dbReference type="Proteomes" id="UP000184010">
    <property type="component" value="Unassembled WGS sequence"/>
</dbReference>
<dbReference type="STRING" id="1121395.SAMN02745215_00917"/>
<evidence type="ECO:0000313" key="2">
    <source>
        <dbReference type="Proteomes" id="UP000184010"/>
    </source>
</evidence>
<keyword evidence="2" id="KW-1185">Reference proteome</keyword>
<proteinExistence type="predicted"/>
<accession>A0A1M7SIS3</accession>
<dbReference type="AlphaFoldDB" id="A0A1M7SIS3"/>